<comment type="caution">
    <text evidence="3">The sequence shown here is derived from an EMBL/GenBank/DDBJ whole genome shotgun (WGS) entry which is preliminary data.</text>
</comment>
<dbReference type="GO" id="GO:0000160">
    <property type="term" value="P:phosphorelay signal transduction system"/>
    <property type="evidence" value="ECO:0007669"/>
    <property type="project" value="InterPro"/>
</dbReference>
<feature type="domain" description="Response regulatory" evidence="2">
    <location>
        <begin position="6"/>
        <end position="121"/>
    </location>
</feature>
<evidence type="ECO:0000256" key="1">
    <source>
        <dbReference type="PROSITE-ProRule" id="PRU00169"/>
    </source>
</evidence>
<dbReference type="SUPFAM" id="SSF52172">
    <property type="entry name" value="CheY-like"/>
    <property type="match status" value="1"/>
</dbReference>
<dbReference type="Gene3D" id="3.40.50.2300">
    <property type="match status" value="1"/>
</dbReference>
<dbReference type="PANTHER" id="PTHR43228:SF1">
    <property type="entry name" value="TWO-COMPONENT RESPONSE REGULATOR ARR22"/>
    <property type="match status" value="1"/>
</dbReference>
<dbReference type="RefSeq" id="WP_123532776.1">
    <property type="nucleotide sequence ID" value="NZ_MOBU01000010.1"/>
</dbReference>
<sequence>MSTLKKFLIVDDSMVSRMMTKNVIGKLRPNWTFLEASNGADAISLCAQYKIDVACIDLNMPGINGIDAAIEIHKIWPTINITIMTANIQTTVQEKILEQGFSFIAKPLTANKGPDLLKALGE</sequence>
<protein>
    <recommendedName>
        <fullName evidence="2">Response regulatory domain-containing protein</fullName>
    </recommendedName>
</protein>
<dbReference type="Proteomes" id="UP000285757">
    <property type="component" value="Unassembled WGS sequence"/>
</dbReference>
<dbReference type="InterPro" id="IPR052048">
    <property type="entry name" value="ST_Response_Regulator"/>
</dbReference>
<dbReference type="EMBL" id="MOBU01000010">
    <property type="protein sequence ID" value="RON67161.1"/>
    <property type="molecule type" value="Genomic_DNA"/>
</dbReference>
<dbReference type="CDD" id="cd17546">
    <property type="entry name" value="REC_hyHK_CKI1_RcsC-like"/>
    <property type="match status" value="1"/>
</dbReference>
<reference evidence="3 4" key="1">
    <citation type="submission" date="2016-10" db="EMBL/GenBank/DDBJ databases">
        <title>Comparative genome analysis of multiple Pseudomonas spp. focuses on biocontrol and plant growth promoting traits.</title>
        <authorList>
            <person name="Tao X.-Y."/>
            <person name="Taylor C.G."/>
        </authorList>
    </citation>
    <scope>NUCLEOTIDE SEQUENCE [LARGE SCALE GENOMIC DNA]</scope>
    <source>
        <strain evidence="3 4">24D3</strain>
    </source>
</reference>
<evidence type="ECO:0000259" key="2">
    <source>
        <dbReference type="PROSITE" id="PS50110"/>
    </source>
</evidence>
<evidence type="ECO:0000313" key="3">
    <source>
        <dbReference type="EMBL" id="RON67161.1"/>
    </source>
</evidence>
<evidence type="ECO:0000313" key="4">
    <source>
        <dbReference type="Proteomes" id="UP000285757"/>
    </source>
</evidence>
<organism evidence="3 4">
    <name type="scientific">Pseudomonas fluorescens</name>
    <dbReference type="NCBI Taxonomy" id="294"/>
    <lineage>
        <taxon>Bacteria</taxon>
        <taxon>Pseudomonadati</taxon>
        <taxon>Pseudomonadota</taxon>
        <taxon>Gammaproteobacteria</taxon>
        <taxon>Pseudomonadales</taxon>
        <taxon>Pseudomonadaceae</taxon>
        <taxon>Pseudomonas</taxon>
    </lineage>
</organism>
<dbReference type="PROSITE" id="PS50110">
    <property type="entry name" value="RESPONSE_REGULATORY"/>
    <property type="match status" value="1"/>
</dbReference>
<gene>
    <name evidence="3" type="ORF">BK671_14370</name>
</gene>
<dbReference type="InterPro" id="IPR011006">
    <property type="entry name" value="CheY-like_superfamily"/>
</dbReference>
<dbReference type="InterPro" id="IPR001789">
    <property type="entry name" value="Sig_transdc_resp-reg_receiver"/>
</dbReference>
<feature type="modified residue" description="4-aspartylphosphate" evidence="1">
    <location>
        <position position="57"/>
    </location>
</feature>
<dbReference type="PANTHER" id="PTHR43228">
    <property type="entry name" value="TWO-COMPONENT RESPONSE REGULATOR"/>
    <property type="match status" value="1"/>
</dbReference>
<name>A0A423LFQ6_PSEFL</name>
<dbReference type="AlphaFoldDB" id="A0A423LFQ6"/>
<dbReference type="Pfam" id="PF00072">
    <property type="entry name" value="Response_reg"/>
    <property type="match status" value="1"/>
</dbReference>
<keyword evidence="1" id="KW-0597">Phosphoprotein</keyword>
<proteinExistence type="predicted"/>
<dbReference type="SMART" id="SM00448">
    <property type="entry name" value="REC"/>
    <property type="match status" value="1"/>
</dbReference>
<accession>A0A423LFQ6</accession>